<proteinExistence type="predicted"/>
<dbReference type="EMBL" id="JBHSBI010000021">
    <property type="protein sequence ID" value="MFC4012495.1"/>
    <property type="molecule type" value="Genomic_DNA"/>
</dbReference>
<dbReference type="RefSeq" id="WP_379532401.1">
    <property type="nucleotide sequence ID" value="NZ_JBHSBI010000021.1"/>
</dbReference>
<sequence length="421" mass="45508">MSYDLGFQRRPGTAVEDGQWRDEWDRLVAAAVKVIPSLVVEPADDGSGELYEEATGIQLTCDPDSAFITVPFWYSGEAARDTIDRMYTLGRIVEDVTGMEGHDPQLGMPLTEALSNLDAAVAVFDQVADMLSYTGLGHSTEEPPQDPIADGVLDPEALEMARAAVDAAASDLADESAIGTQLWVADGDPSAARLSTIILPENTSMTAAYSPALFGAGGRFTAVAWPGSWPHNDIGQQAVFAAIHENGRPTGVRLAQVFTRHDDGFVPDGDLVAAPAPDLPNATAEPWPDERAWEADCQEVVCYLVEQLGGDPNALTSDPLTHLGMLDDWVVNLSPDDAADEWLVVPLANYFAEVLIHGYRGRWAVVPDPARPGLFRYVIHIPDSDGDNRTVDVYGLVAEELRPVPQRLARILERVTTGLPR</sequence>
<protein>
    <submittedName>
        <fullName evidence="1">Uncharacterized protein</fullName>
    </submittedName>
</protein>
<accession>A0ABV8GHK1</accession>
<organism evidence="1 2">
    <name type="scientific">Nonomuraea purpurea</name>
    <dbReference type="NCBI Taxonomy" id="1849276"/>
    <lineage>
        <taxon>Bacteria</taxon>
        <taxon>Bacillati</taxon>
        <taxon>Actinomycetota</taxon>
        <taxon>Actinomycetes</taxon>
        <taxon>Streptosporangiales</taxon>
        <taxon>Streptosporangiaceae</taxon>
        <taxon>Nonomuraea</taxon>
    </lineage>
</organism>
<comment type="caution">
    <text evidence="1">The sequence shown here is derived from an EMBL/GenBank/DDBJ whole genome shotgun (WGS) entry which is preliminary data.</text>
</comment>
<evidence type="ECO:0000313" key="1">
    <source>
        <dbReference type="EMBL" id="MFC4012495.1"/>
    </source>
</evidence>
<evidence type="ECO:0000313" key="2">
    <source>
        <dbReference type="Proteomes" id="UP001595851"/>
    </source>
</evidence>
<keyword evidence="2" id="KW-1185">Reference proteome</keyword>
<reference evidence="2" key="1">
    <citation type="journal article" date="2019" name="Int. J. Syst. Evol. Microbiol.">
        <title>The Global Catalogue of Microorganisms (GCM) 10K type strain sequencing project: providing services to taxonomists for standard genome sequencing and annotation.</title>
        <authorList>
            <consortium name="The Broad Institute Genomics Platform"/>
            <consortium name="The Broad Institute Genome Sequencing Center for Infectious Disease"/>
            <person name="Wu L."/>
            <person name="Ma J."/>
        </authorList>
    </citation>
    <scope>NUCLEOTIDE SEQUENCE [LARGE SCALE GENOMIC DNA]</scope>
    <source>
        <strain evidence="2">TBRC 1276</strain>
    </source>
</reference>
<dbReference type="Proteomes" id="UP001595851">
    <property type="component" value="Unassembled WGS sequence"/>
</dbReference>
<name>A0ABV8GHK1_9ACTN</name>
<gene>
    <name evidence="1" type="ORF">ACFOY2_35030</name>
</gene>